<feature type="transmembrane region" description="Helical" evidence="1">
    <location>
        <begin position="138"/>
        <end position="157"/>
    </location>
</feature>
<dbReference type="GO" id="GO:0080120">
    <property type="term" value="P:CAAX-box protein maturation"/>
    <property type="evidence" value="ECO:0007669"/>
    <property type="project" value="UniProtKB-ARBA"/>
</dbReference>
<keyword evidence="1" id="KW-0812">Transmembrane</keyword>
<dbReference type="PANTHER" id="PTHR39430:SF1">
    <property type="entry name" value="PROTEASE"/>
    <property type="match status" value="1"/>
</dbReference>
<keyword evidence="1" id="KW-1133">Transmembrane helix</keyword>
<organism evidence="3 4">
    <name type="scientific">Streptomyces melanosporofaciens</name>
    <dbReference type="NCBI Taxonomy" id="67327"/>
    <lineage>
        <taxon>Bacteria</taxon>
        <taxon>Bacillati</taxon>
        <taxon>Actinomycetota</taxon>
        <taxon>Actinomycetes</taxon>
        <taxon>Kitasatosporales</taxon>
        <taxon>Streptomycetaceae</taxon>
        <taxon>Streptomyces</taxon>
        <taxon>Streptomyces violaceusniger group</taxon>
    </lineage>
</organism>
<feature type="domain" description="CAAX prenyl protease 2/Lysostaphin resistance protein A-like" evidence="2">
    <location>
        <begin position="109"/>
        <end position="200"/>
    </location>
</feature>
<evidence type="ECO:0000313" key="4">
    <source>
        <dbReference type="Proteomes" id="UP000198609"/>
    </source>
</evidence>
<feature type="transmembrane region" description="Helical" evidence="1">
    <location>
        <begin position="74"/>
        <end position="93"/>
    </location>
</feature>
<protein>
    <recommendedName>
        <fullName evidence="2">CAAX prenyl protease 2/Lysostaphin resistance protein A-like domain-containing protein</fullName>
    </recommendedName>
</protein>
<feature type="transmembrane region" description="Helical" evidence="1">
    <location>
        <begin position="34"/>
        <end position="53"/>
    </location>
</feature>
<keyword evidence="1" id="KW-0472">Membrane</keyword>
<dbReference type="GO" id="GO:0004175">
    <property type="term" value="F:endopeptidase activity"/>
    <property type="evidence" value="ECO:0007669"/>
    <property type="project" value="UniProtKB-ARBA"/>
</dbReference>
<evidence type="ECO:0000313" key="3">
    <source>
        <dbReference type="EMBL" id="SEC84283.1"/>
    </source>
</evidence>
<evidence type="ECO:0000256" key="1">
    <source>
        <dbReference type="SAM" id="Phobius"/>
    </source>
</evidence>
<keyword evidence="4" id="KW-1185">Reference proteome</keyword>
<dbReference type="AlphaFoldDB" id="A0A1H4VTI7"/>
<name>A0A1H4VTI7_STRMJ</name>
<accession>A0A1H4VTI7</accession>
<evidence type="ECO:0000259" key="2">
    <source>
        <dbReference type="Pfam" id="PF02517"/>
    </source>
</evidence>
<dbReference type="RefSeq" id="WP_093465763.1">
    <property type="nucleotide sequence ID" value="NZ_FNST01000002.1"/>
</dbReference>
<sequence length="280" mass="29985">MKAWKVVLQVVVVFGVYAVCGGLTNGVKDNPWLSLLVGALTVAVMTFVYRWAVRRTENREVTELRGKEATSATFWGLVFGTLMFLCVIGNIYFLGDYKVHGIDSVSGAIGLIGFMAAAASTEEIIFRGLLFRLLERGTGTYIALVLSGLVFGAMHLLNDDATVAGALAIAVEAGAMLAAGYTATRNLWLPMGVHFAWNFMESGVFSTQVSGNGDTHGLLDATLSGSHLITGGEFGPEASIYSVVFGMLLAVCFLVVAHRRGNIVPRRRAERVDTLAALAR</sequence>
<dbReference type="PANTHER" id="PTHR39430">
    <property type="entry name" value="MEMBRANE-ASSOCIATED PROTEASE-RELATED"/>
    <property type="match status" value="1"/>
</dbReference>
<feature type="transmembrane region" description="Helical" evidence="1">
    <location>
        <begin position="238"/>
        <end position="257"/>
    </location>
</feature>
<proteinExistence type="predicted"/>
<dbReference type="EMBL" id="FNST01000002">
    <property type="protein sequence ID" value="SEC84283.1"/>
    <property type="molecule type" value="Genomic_DNA"/>
</dbReference>
<dbReference type="Pfam" id="PF02517">
    <property type="entry name" value="Rce1-like"/>
    <property type="match status" value="1"/>
</dbReference>
<dbReference type="InterPro" id="IPR003675">
    <property type="entry name" value="Rce1/LyrA-like_dom"/>
</dbReference>
<dbReference type="Proteomes" id="UP000198609">
    <property type="component" value="Unassembled WGS sequence"/>
</dbReference>
<feature type="transmembrane region" description="Helical" evidence="1">
    <location>
        <begin position="105"/>
        <end position="126"/>
    </location>
</feature>
<reference evidence="4" key="1">
    <citation type="submission" date="2016-10" db="EMBL/GenBank/DDBJ databases">
        <authorList>
            <person name="Varghese N."/>
            <person name="Submissions S."/>
        </authorList>
    </citation>
    <scope>NUCLEOTIDE SEQUENCE [LARGE SCALE GENOMIC DNA]</scope>
    <source>
        <strain evidence="4">DSM 40318</strain>
    </source>
</reference>
<gene>
    <name evidence="3" type="ORF">SAMN04490356_5755</name>
</gene>